<dbReference type="Proteomes" id="UP001176961">
    <property type="component" value="Unassembled WGS sequence"/>
</dbReference>
<accession>A0AA36H8S4</accession>
<evidence type="ECO:0000313" key="3">
    <source>
        <dbReference type="Proteomes" id="UP001176961"/>
    </source>
</evidence>
<protein>
    <submittedName>
        <fullName evidence="2">Uncharacterized protein</fullName>
    </submittedName>
</protein>
<dbReference type="EMBL" id="CATQJL010000316">
    <property type="protein sequence ID" value="CAJ0605744.1"/>
    <property type="molecule type" value="Genomic_DNA"/>
</dbReference>
<comment type="caution">
    <text evidence="2">The sequence shown here is derived from an EMBL/GenBank/DDBJ whole genome shotgun (WGS) entry which is preliminary data.</text>
</comment>
<dbReference type="AlphaFoldDB" id="A0AA36H8S4"/>
<sequence>MGQGDNYSIAEFANRLAKTEEKYGREIHELILCFINSRVDLPVKKLEGLSKARMKCAKHLNKIDDKKEEYINLWKFCNIYSATAVDVDDAMREIRNSIRKRLKTKERRDTSAHGRLIDEYRPSKKADHQHQQEIYDKPTKKEKQRWRDLTLFGRKKEKELDNSFATLAHVPKSAPPLPDPKAKPHPLVAERRPNSLPNGISHSPKEQTQSDHHSAPIPPPSTLKPGWMRAPAPLPPAHEKSSLTSASVEDAAGSESKQKHSSIPPRPDDVKRQDIGSTEAKDAGSGSNTSKETPTAPRQISPTTLYKPTAPHSHSVSKTKMLSVDTGGEDLEDNALERNCVFQLSHTTIAILPSPQSPRVPPTLMQIEDSRGEENPMLERRGGTAGVLAKRHSIKINNNSTIESDAASFSLCMQSPGTLW</sequence>
<feature type="compositionally biased region" description="Basic and acidic residues" evidence="1">
    <location>
        <begin position="266"/>
        <end position="282"/>
    </location>
</feature>
<keyword evidence="3" id="KW-1185">Reference proteome</keyword>
<proteinExistence type="predicted"/>
<evidence type="ECO:0000256" key="1">
    <source>
        <dbReference type="SAM" id="MobiDB-lite"/>
    </source>
</evidence>
<organism evidence="2 3">
    <name type="scientific">Cylicocyclus nassatus</name>
    <name type="common">Nematode worm</name>
    <dbReference type="NCBI Taxonomy" id="53992"/>
    <lineage>
        <taxon>Eukaryota</taxon>
        <taxon>Metazoa</taxon>
        <taxon>Ecdysozoa</taxon>
        <taxon>Nematoda</taxon>
        <taxon>Chromadorea</taxon>
        <taxon>Rhabditida</taxon>
        <taxon>Rhabditina</taxon>
        <taxon>Rhabditomorpha</taxon>
        <taxon>Strongyloidea</taxon>
        <taxon>Strongylidae</taxon>
        <taxon>Cylicocyclus</taxon>
    </lineage>
</organism>
<gene>
    <name evidence="2" type="ORF">CYNAS_LOCUS17727</name>
</gene>
<feature type="compositionally biased region" description="Polar residues" evidence="1">
    <location>
        <begin position="285"/>
        <end position="319"/>
    </location>
</feature>
<feature type="compositionally biased region" description="Basic and acidic residues" evidence="1">
    <location>
        <begin position="203"/>
        <end position="214"/>
    </location>
</feature>
<evidence type="ECO:0000313" key="2">
    <source>
        <dbReference type="EMBL" id="CAJ0605744.1"/>
    </source>
</evidence>
<feature type="region of interest" description="Disordered" evidence="1">
    <location>
        <begin position="169"/>
        <end position="319"/>
    </location>
</feature>
<reference evidence="2" key="1">
    <citation type="submission" date="2023-07" db="EMBL/GenBank/DDBJ databases">
        <authorList>
            <consortium name="CYATHOMIX"/>
        </authorList>
    </citation>
    <scope>NUCLEOTIDE SEQUENCE</scope>
    <source>
        <strain evidence="2">N/A</strain>
    </source>
</reference>
<name>A0AA36H8S4_CYLNA</name>
<feature type="compositionally biased region" description="Basic and acidic residues" evidence="1">
    <location>
        <begin position="106"/>
        <end position="142"/>
    </location>
</feature>
<feature type="region of interest" description="Disordered" evidence="1">
    <location>
        <begin position="104"/>
        <end position="142"/>
    </location>
</feature>